<evidence type="ECO:0000313" key="1">
    <source>
        <dbReference type="EMBL" id="MFD1016196.1"/>
    </source>
</evidence>
<dbReference type="EMBL" id="JBHTKM010000063">
    <property type="protein sequence ID" value="MFD1016196.1"/>
    <property type="molecule type" value="Genomic_DNA"/>
</dbReference>
<dbReference type="InterPro" id="IPR024353">
    <property type="entry name" value="DUF3871"/>
</dbReference>
<proteinExistence type="predicted"/>
<name>A0ABW3KRH7_9FLAO</name>
<keyword evidence="2" id="KW-1185">Reference proteome</keyword>
<dbReference type="Pfam" id="PF12987">
    <property type="entry name" value="DUF3871"/>
    <property type="match status" value="1"/>
</dbReference>
<comment type="caution">
    <text evidence="1">The sequence shown here is derived from an EMBL/GenBank/DDBJ whole genome shotgun (WGS) entry which is preliminary data.</text>
</comment>
<dbReference type="RefSeq" id="WP_386116749.1">
    <property type="nucleotide sequence ID" value="NZ_JBHTKM010000063.1"/>
</dbReference>
<reference evidence="2" key="1">
    <citation type="journal article" date="2019" name="Int. J. Syst. Evol. Microbiol.">
        <title>The Global Catalogue of Microorganisms (GCM) 10K type strain sequencing project: providing services to taxonomists for standard genome sequencing and annotation.</title>
        <authorList>
            <consortium name="The Broad Institute Genomics Platform"/>
            <consortium name="The Broad Institute Genome Sequencing Center for Infectious Disease"/>
            <person name="Wu L."/>
            <person name="Ma J."/>
        </authorList>
    </citation>
    <scope>NUCLEOTIDE SEQUENCE [LARGE SCALE GENOMIC DNA]</scope>
    <source>
        <strain evidence="2">CCUG 56098</strain>
    </source>
</reference>
<accession>A0ABW3KRH7</accession>
<dbReference type="Proteomes" id="UP001597086">
    <property type="component" value="Unassembled WGS sequence"/>
</dbReference>
<gene>
    <name evidence="1" type="ORF">ACFQ13_09720</name>
</gene>
<protein>
    <submittedName>
        <fullName evidence="1">DUF3871 family protein</fullName>
    </submittedName>
</protein>
<sequence length="37" mass="4495">MSKQVRDINFWKVYNLFKGASKSSYIDSFLLRKFTYL</sequence>
<organism evidence="1 2">
    <name type="scientific">Winogradskyella rapida</name>
    <dbReference type="NCBI Taxonomy" id="549701"/>
    <lineage>
        <taxon>Bacteria</taxon>
        <taxon>Pseudomonadati</taxon>
        <taxon>Bacteroidota</taxon>
        <taxon>Flavobacteriia</taxon>
        <taxon>Flavobacteriales</taxon>
        <taxon>Flavobacteriaceae</taxon>
        <taxon>Winogradskyella</taxon>
    </lineage>
</organism>
<evidence type="ECO:0000313" key="2">
    <source>
        <dbReference type="Proteomes" id="UP001597086"/>
    </source>
</evidence>